<evidence type="ECO:0000313" key="5">
    <source>
        <dbReference type="EMBL" id="TMM54486.1"/>
    </source>
</evidence>
<evidence type="ECO:0000256" key="3">
    <source>
        <dbReference type="PROSITE-ProRule" id="PRU00284"/>
    </source>
</evidence>
<dbReference type="GO" id="GO:0006935">
    <property type="term" value="P:chemotaxis"/>
    <property type="evidence" value="ECO:0007669"/>
    <property type="project" value="InterPro"/>
</dbReference>
<dbReference type="EMBL" id="VANS01000001">
    <property type="protein sequence ID" value="TMM54486.1"/>
    <property type="molecule type" value="Genomic_DNA"/>
</dbReference>
<gene>
    <name evidence="5" type="ORF">FDT80_02515</name>
</gene>
<comment type="caution">
    <text evidence="5">The sequence shown here is derived from an EMBL/GenBank/DDBJ whole genome shotgun (WGS) entry which is preliminary data.</text>
</comment>
<protein>
    <submittedName>
        <fullName evidence="5">Methyl-accepting chemotaxis protein</fullName>
    </submittedName>
</protein>
<dbReference type="PROSITE" id="PS50111">
    <property type="entry name" value="CHEMOTAXIS_TRANSDUC_2"/>
    <property type="match status" value="1"/>
</dbReference>
<name>A0A5S3PJP9_9RHOB</name>
<dbReference type="InterPro" id="IPR004089">
    <property type="entry name" value="MCPsignal_dom"/>
</dbReference>
<dbReference type="Pfam" id="PF00015">
    <property type="entry name" value="MCPsignal"/>
    <property type="match status" value="1"/>
</dbReference>
<sequence>MTLQPTFADTRQIDKLAAAAATLGFEIVDVSAFLDMVEQQARAQRTTLTDLSKSAVEVDRASSDVSVALRDLSHSTDQTFAHVKSSVALVRGAGDKTRNVAEWVKSLSDRTGSVSHTLSAVRTNNFEIAAIAAQVNTLAINAKIEAARAGEAGRGFAVVAEAINELSQKTKQAATQISSNIETLSAWISQIGKDAQSVAAEAAEVLEQSGGTDHALGQMETSIKTTHAHAQRIAHQVEQVDAAMRRFTPSLDAIDGSVQNTTKGIEEATGRVMRLIDTSETIVQSSALLGGSGADGPFIDAVRKIARDIAERLDEAVETGRISVAQLFDHAYRPVPGSNPAQFTTRATAVLDQLLPAFQEPALDLDPKVVFCATVDRNGYLPTHNHKFSLPQGTDPVWNMAHCRNRRMFNDRVGLKAGRNRDPFLLQVYRRDMGGGTFKLMKDLSSPVIVQGQHWGGVRLAYSY</sequence>
<evidence type="ECO:0000313" key="6">
    <source>
        <dbReference type="Proteomes" id="UP000309550"/>
    </source>
</evidence>
<dbReference type="GO" id="GO:0007165">
    <property type="term" value="P:signal transduction"/>
    <property type="evidence" value="ECO:0007669"/>
    <property type="project" value="UniProtKB-KW"/>
</dbReference>
<evidence type="ECO:0000256" key="1">
    <source>
        <dbReference type="ARBA" id="ARBA00023224"/>
    </source>
</evidence>
<accession>A0A5S3PJP9</accession>
<reference evidence="5 6" key="1">
    <citation type="submission" date="2019-05" db="EMBL/GenBank/DDBJ databases">
        <title>Sulfitobacter sabulilitoris sp. nov., isolated from a marine sand.</title>
        <authorList>
            <person name="Yoon J.-H."/>
        </authorList>
    </citation>
    <scope>NUCLEOTIDE SEQUENCE [LARGE SCALE GENOMIC DNA]</scope>
    <source>
        <strain evidence="5 6">HSMS-29</strain>
    </source>
</reference>
<dbReference type="AlphaFoldDB" id="A0A5S3PJP9"/>
<dbReference type="PRINTS" id="PR00260">
    <property type="entry name" value="CHEMTRNSDUCR"/>
</dbReference>
<dbReference type="PANTHER" id="PTHR32089">
    <property type="entry name" value="METHYL-ACCEPTING CHEMOTAXIS PROTEIN MCPB"/>
    <property type="match status" value="1"/>
</dbReference>
<dbReference type="Proteomes" id="UP000309550">
    <property type="component" value="Unassembled WGS sequence"/>
</dbReference>
<dbReference type="PANTHER" id="PTHR32089:SF112">
    <property type="entry name" value="LYSOZYME-LIKE PROTEIN-RELATED"/>
    <property type="match status" value="1"/>
</dbReference>
<dbReference type="InterPro" id="IPR004090">
    <property type="entry name" value="Chemotax_Me-accpt_rcpt"/>
</dbReference>
<evidence type="ECO:0000259" key="4">
    <source>
        <dbReference type="PROSITE" id="PS50111"/>
    </source>
</evidence>
<keyword evidence="6" id="KW-1185">Reference proteome</keyword>
<evidence type="ECO:0000256" key="2">
    <source>
        <dbReference type="ARBA" id="ARBA00029447"/>
    </source>
</evidence>
<dbReference type="SMART" id="SM00283">
    <property type="entry name" value="MA"/>
    <property type="match status" value="1"/>
</dbReference>
<proteinExistence type="inferred from homology"/>
<dbReference type="Gene3D" id="1.10.287.950">
    <property type="entry name" value="Methyl-accepting chemotaxis protein"/>
    <property type="match status" value="1"/>
</dbReference>
<keyword evidence="1 3" id="KW-0807">Transducer</keyword>
<dbReference type="OrthoDB" id="2489132at2"/>
<dbReference type="GO" id="GO:0016020">
    <property type="term" value="C:membrane"/>
    <property type="evidence" value="ECO:0007669"/>
    <property type="project" value="InterPro"/>
</dbReference>
<feature type="domain" description="Methyl-accepting transducer" evidence="4">
    <location>
        <begin position="19"/>
        <end position="255"/>
    </location>
</feature>
<comment type="similarity">
    <text evidence="2">Belongs to the methyl-accepting chemotaxis (MCP) protein family.</text>
</comment>
<dbReference type="GO" id="GO:0004888">
    <property type="term" value="F:transmembrane signaling receptor activity"/>
    <property type="evidence" value="ECO:0007669"/>
    <property type="project" value="InterPro"/>
</dbReference>
<dbReference type="RefSeq" id="WP_138660658.1">
    <property type="nucleotide sequence ID" value="NZ_VANS01000001.1"/>
</dbReference>
<organism evidence="5 6">
    <name type="scientific">Sulfitobacter sabulilitoris</name>
    <dbReference type="NCBI Taxonomy" id="2562655"/>
    <lineage>
        <taxon>Bacteria</taxon>
        <taxon>Pseudomonadati</taxon>
        <taxon>Pseudomonadota</taxon>
        <taxon>Alphaproteobacteria</taxon>
        <taxon>Rhodobacterales</taxon>
        <taxon>Roseobacteraceae</taxon>
        <taxon>Sulfitobacter</taxon>
    </lineage>
</organism>
<dbReference type="SUPFAM" id="SSF58104">
    <property type="entry name" value="Methyl-accepting chemotaxis protein (MCP) signaling domain"/>
    <property type="match status" value="1"/>
</dbReference>